<dbReference type="STRING" id="37916.MCHLDSM_06584"/>
<evidence type="ECO:0000256" key="1">
    <source>
        <dbReference type="ARBA" id="ARBA00023015"/>
    </source>
</evidence>
<dbReference type="Gene3D" id="1.10.357.10">
    <property type="entry name" value="Tetracycline Repressor, domain 2"/>
    <property type="match status" value="1"/>
</dbReference>
<dbReference type="AlphaFoldDB" id="A0A0J6V8Z2"/>
<dbReference type="InterPro" id="IPR036271">
    <property type="entry name" value="Tet_transcr_reg_TetR-rel_C_sf"/>
</dbReference>
<dbReference type="InterPro" id="IPR001647">
    <property type="entry name" value="HTH_TetR"/>
</dbReference>
<sequence length="223" mass="23722">MAIMSAVSAEVIAAGVRLLERDGIGSLSARNVATEAGTSTMAVYTHFGGMTGLLDAIAVDVFERFAQALTEVPQTDDPVADFLVMGLAYYRFAQENPQRYQLMFGTTAPASIARFRTDLTVTGSASNRAEWALSFGALHRAVHRMMAAGRIRDDDELAVAGRLWSLNHGAVMLETAGFFGHEGHGLSQILGPLVIDTLVGMGDDRGAAMQSLQSALTRAAESV</sequence>
<evidence type="ECO:0000256" key="3">
    <source>
        <dbReference type="ARBA" id="ARBA00023163"/>
    </source>
</evidence>
<dbReference type="GO" id="GO:0003700">
    <property type="term" value="F:DNA-binding transcription factor activity"/>
    <property type="evidence" value="ECO:0007669"/>
    <property type="project" value="TreeGrafter"/>
</dbReference>
<dbReference type="PANTHER" id="PTHR30055:SF209">
    <property type="entry name" value="POSSIBLE TRANSCRIPTIONAL REGULATORY PROTEIN (PROBABLY TETR-FAMILY)"/>
    <property type="match status" value="1"/>
</dbReference>
<dbReference type="Pfam" id="PF00440">
    <property type="entry name" value="TetR_N"/>
    <property type="match status" value="1"/>
</dbReference>
<dbReference type="GO" id="GO:0000976">
    <property type="term" value="F:transcription cis-regulatory region binding"/>
    <property type="evidence" value="ECO:0007669"/>
    <property type="project" value="TreeGrafter"/>
</dbReference>
<dbReference type="PROSITE" id="PS50977">
    <property type="entry name" value="HTH_TETR_2"/>
    <property type="match status" value="1"/>
</dbReference>
<protein>
    <submittedName>
        <fullName evidence="6">Bacterial regulatory protein, tetR family</fullName>
    </submittedName>
</protein>
<dbReference type="SUPFAM" id="SSF46689">
    <property type="entry name" value="Homeodomain-like"/>
    <property type="match status" value="1"/>
</dbReference>
<evidence type="ECO:0000313" key="6">
    <source>
        <dbReference type="EMBL" id="KMO67335.1"/>
    </source>
</evidence>
<gene>
    <name evidence="6" type="ORF">MCHLDSM_06584</name>
</gene>
<dbReference type="SUPFAM" id="SSF48498">
    <property type="entry name" value="Tetracyclin repressor-like, C-terminal domain"/>
    <property type="match status" value="1"/>
</dbReference>
<dbReference type="InterPro" id="IPR025996">
    <property type="entry name" value="MT1864/Rv1816-like_C"/>
</dbReference>
<evidence type="ECO:0000256" key="2">
    <source>
        <dbReference type="ARBA" id="ARBA00023125"/>
    </source>
</evidence>
<dbReference type="PATRIC" id="fig|37916.4.peg.6602"/>
<accession>A0A0J6V8Z2</accession>
<dbReference type="InterPro" id="IPR009057">
    <property type="entry name" value="Homeodomain-like_sf"/>
</dbReference>
<proteinExistence type="predicted"/>
<reference evidence="6 7" key="1">
    <citation type="journal article" date="2015" name="Genome Biol. Evol.">
        <title>Characterization of Three Mycobacterium spp. with Potential Use in Bioremediation by Genome Sequencing and Comparative Genomics.</title>
        <authorList>
            <person name="Das S."/>
            <person name="Pettersson B.M."/>
            <person name="Behra P.R."/>
            <person name="Ramesh M."/>
            <person name="Dasgupta S."/>
            <person name="Bhattacharya A."/>
            <person name="Kirsebom L.A."/>
        </authorList>
    </citation>
    <scope>NUCLEOTIDE SEQUENCE [LARGE SCALE GENOMIC DNA]</scope>
    <source>
        <strain evidence="6 7">DSM 43826</strain>
    </source>
</reference>
<keyword evidence="1" id="KW-0805">Transcription regulation</keyword>
<name>A0A0J6V8Z2_9MYCO</name>
<organism evidence="6 7">
    <name type="scientific">Mycolicibacterium chlorophenolicum</name>
    <dbReference type="NCBI Taxonomy" id="37916"/>
    <lineage>
        <taxon>Bacteria</taxon>
        <taxon>Bacillati</taxon>
        <taxon>Actinomycetota</taxon>
        <taxon>Actinomycetes</taxon>
        <taxon>Mycobacteriales</taxon>
        <taxon>Mycobacteriaceae</taxon>
        <taxon>Mycolicibacterium</taxon>
    </lineage>
</organism>
<evidence type="ECO:0000259" key="5">
    <source>
        <dbReference type="PROSITE" id="PS50977"/>
    </source>
</evidence>
<dbReference type="InterPro" id="IPR050109">
    <property type="entry name" value="HTH-type_TetR-like_transc_reg"/>
</dbReference>
<dbReference type="PANTHER" id="PTHR30055">
    <property type="entry name" value="HTH-TYPE TRANSCRIPTIONAL REGULATOR RUTR"/>
    <property type="match status" value="1"/>
</dbReference>
<dbReference type="SMR" id="A0A0J6V8Z2"/>
<keyword evidence="7" id="KW-1185">Reference proteome</keyword>
<dbReference type="Pfam" id="PF13305">
    <property type="entry name" value="TetR_C_33"/>
    <property type="match status" value="1"/>
</dbReference>
<feature type="DNA-binding region" description="H-T-H motif" evidence="4">
    <location>
        <begin position="28"/>
        <end position="47"/>
    </location>
</feature>
<feature type="domain" description="HTH tetR-type" evidence="5">
    <location>
        <begin position="5"/>
        <end position="65"/>
    </location>
</feature>
<dbReference type="Proteomes" id="UP000036513">
    <property type="component" value="Unassembled WGS sequence"/>
</dbReference>
<comment type="caution">
    <text evidence="6">The sequence shown here is derived from an EMBL/GenBank/DDBJ whole genome shotgun (WGS) entry which is preliminary data.</text>
</comment>
<evidence type="ECO:0000313" key="7">
    <source>
        <dbReference type="Proteomes" id="UP000036513"/>
    </source>
</evidence>
<keyword evidence="3" id="KW-0804">Transcription</keyword>
<evidence type="ECO:0000256" key="4">
    <source>
        <dbReference type="PROSITE-ProRule" id="PRU00335"/>
    </source>
</evidence>
<keyword evidence="2 4" id="KW-0238">DNA-binding</keyword>
<dbReference type="EMBL" id="JYNL01000069">
    <property type="protein sequence ID" value="KMO67335.1"/>
    <property type="molecule type" value="Genomic_DNA"/>
</dbReference>